<name>U6KXE8_EIMTE</name>
<dbReference type="Pfam" id="PF01293">
    <property type="entry name" value="PEPCK_ATP"/>
    <property type="match status" value="1"/>
</dbReference>
<dbReference type="AlphaFoldDB" id="U6KXE8"/>
<dbReference type="GO" id="GO:0004612">
    <property type="term" value="F:phosphoenolpyruvate carboxykinase (ATP) activity"/>
    <property type="evidence" value="ECO:0007669"/>
    <property type="project" value="InterPro"/>
</dbReference>
<accession>U6KXE8</accession>
<dbReference type="OMA" id="NEQHNAN"/>
<evidence type="ECO:0000313" key="2">
    <source>
        <dbReference type="Proteomes" id="UP000030747"/>
    </source>
</evidence>
<gene>
    <name evidence="1" type="ORF">ETH_00032365</name>
</gene>
<dbReference type="PANTHER" id="PTHR30031">
    <property type="entry name" value="PHOSPHOENOLPYRUVATE CARBOXYKINASE ATP"/>
    <property type="match status" value="1"/>
</dbReference>
<dbReference type="SUPFAM" id="SSF53795">
    <property type="entry name" value="PEP carboxykinase-like"/>
    <property type="match status" value="1"/>
</dbReference>
<dbReference type="PANTHER" id="PTHR30031:SF0">
    <property type="entry name" value="PHOSPHOENOLPYRUVATE CARBOXYKINASE (ATP)"/>
    <property type="match status" value="1"/>
</dbReference>
<dbReference type="GO" id="GO:0016301">
    <property type="term" value="F:kinase activity"/>
    <property type="evidence" value="ECO:0007669"/>
    <property type="project" value="UniProtKB-KW"/>
</dbReference>
<dbReference type="GO" id="GO:0005524">
    <property type="term" value="F:ATP binding"/>
    <property type="evidence" value="ECO:0007669"/>
    <property type="project" value="InterPro"/>
</dbReference>
<sequence length="126" mass="14310">MLAEKLEQHKVAAWLVNTGWTRGSFGSSEGSRIALRHTRAIVDAIHDGSLAKAEYEEMPVFRLRVPREVRGVPSELLLPQRAWKDKEELERQINKLANLFVDNFKQYAERAPPEVLRAGPLLPEAP</sequence>
<dbReference type="VEuPathDB" id="ToxoDB:ETH_00032365"/>
<protein>
    <submittedName>
        <fullName evidence="1">Phosphoenolpyruvate carboxykinase, putative</fullName>
    </submittedName>
</protein>
<keyword evidence="1" id="KW-0418">Kinase</keyword>
<dbReference type="GeneID" id="25255539"/>
<dbReference type="Gene3D" id="3.90.228.20">
    <property type="match status" value="1"/>
</dbReference>
<proteinExistence type="predicted"/>
<evidence type="ECO:0000313" key="1">
    <source>
        <dbReference type="EMBL" id="CDJ42641.1"/>
    </source>
</evidence>
<dbReference type="InterPro" id="IPR001272">
    <property type="entry name" value="PEP_carboxykinase_ATP"/>
</dbReference>
<keyword evidence="1" id="KW-0670">Pyruvate</keyword>
<keyword evidence="1" id="KW-0808">Transferase</keyword>
<dbReference type="EMBL" id="HG675728">
    <property type="protein sequence ID" value="CDJ42641.1"/>
    <property type="molecule type" value="Genomic_DNA"/>
</dbReference>
<dbReference type="InterPro" id="IPR013035">
    <property type="entry name" value="PEP_carboxykinase_C"/>
</dbReference>
<reference evidence="1" key="2">
    <citation type="submission" date="2013-10" db="EMBL/GenBank/DDBJ databases">
        <authorList>
            <person name="Aslett M."/>
        </authorList>
    </citation>
    <scope>NUCLEOTIDE SEQUENCE [LARGE SCALE GENOMIC DNA]</scope>
    <source>
        <strain evidence="1">Houghton</strain>
    </source>
</reference>
<dbReference type="Proteomes" id="UP000030747">
    <property type="component" value="Unassembled WGS sequence"/>
</dbReference>
<organism evidence="1 2">
    <name type="scientific">Eimeria tenella</name>
    <name type="common">Coccidian parasite</name>
    <dbReference type="NCBI Taxonomy" id="5802"/>
    <lineage>
        <taxon>Eukaryota</taxon>
        <taxon>Sar</taxon>
        <taxon>Alveolata</taxon>
        <taxon>Apicomplexa</taxon>
        <taxon>Conoidasida</taxon>
        <taxon>Coccidia</taxon>
        <taxon>Eucoccidiorida</taxon>
        <taxon>Eimeriorina</taxon>
        <taxon>Eimeriidae</taxon>
        <taxon>Eimeria</taxon>
    </lineage>
</organism>
<dbReference type="GO" id="GO:0005829">
    <property type="term" value="C:cytosol"/>
    <property type="evidence" value="ECO:0007669"/>
    <property type="project" value="TreeGrafter"/>
</dbReference>
<dbReference type="OrthoDB" id="184182at2759"/>
<reference evidence="1" key="1">
    <citation type="submission" date="2013-10" db="EMBL/GenBank/DDBJ databases">
        <title>Genomic analysis of the causative agents of coccidiosis in chickens.</title>
        <authorList>
            <person name="Reid A.J."/>
            <person name="Blake D."/>
            <person name="Billington K."/>
            <person name="Browne H."/>
            <person name="Dunn M."/>
            <person name="Hung S."/>
            <person name="Kawahara F."/>
            <person name="Miranda-Saavedra D."/>
            <person name="Mourier T."/>
            <person name="Nagra H."/>
            <person name="Otto T.D."/>
            <person name="Rawlings N."/>
            <person name="Sanchez A."/>
            <person name="Sanders M."/>
            <person name="Subramaniam C."/>
            <person name="Tay Y."/>
            <person name="Dear P."/>
            <person name="Doerig C."/>
            <person name="Gruber A."/>
            <person name="Parkinson J."/>
            <person name="Shirley M."/>
            <person name="Wan K.L."/>
            <person name="Berriman M."/>
            <person name="Tomley F."/>
            <person name="Pain A."/>
        </authorList>
    </citation>
    <scope>NUCLEOTIDE SEQUENCE [LARGE SCALE GENOMIC DNA]</scope>
    <source>
        <strain evidence="1">Houghton</strain>
    </source>
</reference>
<dbReference type="VEuPathDB" id="ToxoDB:ETH2_1056500"/>
<keyword evidence="2" id="KW-1185">Reference proteome</keyword>
<dbReference type="GO" id="GO:0006094">
    <property type="term" value="P:gluconeogenesis"/>
    <property type="evidence" value="ECO:0007669"/>
    <property type="project" value="InterPro"/>
</dbReference>
<dbReference type="RefSeq" id="XP_013233391.1">
    <property type="nucleotide sequence ID" value="XM_013377937.1"/>
</dbReference>